<reference evidence="2 3" key="1">
    <citation type="submission" date="2018-10" db="EMBL/GenBank/DDBJ databases">
        <authorList>
            <person name="Ekblom R."/>
            <person name="Jareborg N."/>
        </authorList>
    </citation>
    <scope>NUCLEOTIDE SEQUENCE [LARGE SCALE GENOMIC DNA]</scope>
    <source>
        <tissue evidence="2">Muscle</tissue>
    </source>
</reference>
<evidence type="ECO:0000256" key="1">
    <source>
        <dbReference type="SAM" id="MobiDB-lite"/>
    </source>
</evidence>
<evidence type="ECO:0000313" key="3">
    <source>
        <dbReference type="Proteomes" id="UP000269945"/>
    </source>
</evidence>
<evidence type="ECO:0000313" key="2">
    <source>
        <dbReference type="EMBL" id="VCX15863.1"/>
    </source>
</evidence>
<name>A0A9X9M1C1_GULGU</name>
<comment type="caution">
    <text evidence="2">The sequence shown here is derived from an EMBL/GenBank/DDBJ whole genome shotgun (WGS) entry which is preliminary data.</text>
</comment>
<dbReference type="AlphaFoldDB" id="A0A9X9M1C1"/>
<dbReference type="EMBL" id="CYRY02036159">
    <property type="protein sequence ID" value="VCX15863.1"/>
    <property type="molecule type" value="Genomic_DNA"/>
</dbReference>
<dbReference type="Proteomes" id="UP000269945">
    <property type="component" value="Unassembled WGS sequence"/>
</dbReference>
<accession>A0A9X9M1C1</accession>
<feature type="compositionally biased region" description="Basic and acidic residues" evidence="1">
    <location>
        <begin position="43"/>
        <end position="61"/>
    </location>
</feature>
<organism evidence="2 3">
    <name type="scientific">Gulo gulo</name>
    <name type="common">Wolverine</name>
    <name type="synonym">Gluton</name>
    <dbReference type="NCBI Taxonomy" id="48420"/>
    <lineage>
        <taxon>Eukaryota</taxon>
        <taxon>Metazoa</taxon>
        <taxon>Chordata</taxon>
        <taxon>Craniata</taxon>
        <taxon>Vertebrata</taxon>
        <taxon>Euteleostomi</taxon>
        <taxon>Mammalia</taxon>
        <taxon>Eutheria</taxon>
        <taxon>Laurasiatheria</taxon>
        <taxon>Carnivora</taxon>
        <taxon>Caniformia</taxon>
        <taxon>Musteloidea</taxon>
        <taxon>Mustelidae</taxon>
        <taxon>Guloninae</taxon>
        <taxon>Gulo</taxon>
    </lineage>
</organism>
<feature type="region of interest" description="Disordered" evidence="1">
    <location>
        <begin position="28"/>
        <end position="61"/>
    </location>
</feature>
<gene>
    <name evidence="2" type="ORF">BN2614_LOCUS2</name>
</gene>
<keyword evidence="3" id="KW-1185">Reference proteome</keyword>
<proteinExistence type="predicted"/>
<sequence length="101" mass="11601">MEGVSSHRTLSYSRWSYDRRHSPAHGISAFKATQEGWAPETGPPRRSENNQEEVLEGRKGDRSVLPSYQELPCLRRQSSKPWLLSYLLLQPPTVNVYFSNP</sequence>
<protein>
    <submittedName>
        <fullName evidence="2">Uncharacterized protein</fullName>
    </submittedName>
</protein>